<comment type="caution">
    <text evidence="2">The sequence shown here is derived from an EMBL/GenBank/DDBJ whole genome shotgun (WGS) entry which is preliminary data.</text>
</comment>
<evidence type="ECO:0000313" key="3">
    <source>
        <dbReference type="Proteomes" id="UP000648075"/>
    </source>
</evidence>
<gene>
    <name evidence="2" type="ORF">GCM10011614_07940</name>
</gene>
<reference evidence="2" key="1">
    <citation type="journal article" date="2014" name="Int. J. Syst. Evol. Microbiol.">
        <title>Complete genome sequence of Corynebacterium casei LMG S-19264T (=DSM 44701T), isolated from a smear-ripened cheese.</title>
        <authorList>
            <consortium name="US DOE Joint Genome Institute (JGI-PGF)"/>
            <person name="Walter F."/>
            <person name="Albersmeier A."/>
            <person name="Kalinowski J."/>
            <person name="Ruckert C."/>
        </authorList>
    </citation>
    <scope>NUCLEOTIDE SEQUENCE</scope>
    <source>
        <strain evidence="2">KCTC 32255</strain>
    </source>
</reference>
<dbReference type="InterPro" id="IPR053164">
    <property type="entry name" value="IS1016-like_transposase"/>
</dbReference>
<dbReference type="SMART" id="SM01126">
    <property type="entry name" value="DDE_Tnp_IS1595"/>
    <property type="match status" value="1"/>
</dbReference>
<evidence type="ECO:0000259" key="1">
    <source>
        <dbReference type="SMART" id="SM01126"/>
    </source>
</evidence>
<proteinExistence type="predicted"/>
<dbReference type="Proteomes" id="UP000648075">
    <property type="component" value="Unassembled WGS sequence"/>
</dbReference>
<dbReference type="Pfam" id="PF12762">
    <property type="entry name" value="DDE_Tnp_IS1595"/>
    <property type="match status" value="1"/>
</dbReference>
<dbReference type="NCBIfam" id="NF033547">
    <property type="entry name" value="transpos_IS1595"/>
    <property type="match status" value="1"/>
</dbReference>
<reference evidence="2" key="2">
    <citation type="submission" date="2020-09" db="EMBL/GenBank/DDBJ databases">
        <authorList>
            <person name="Sun Q."/>
            <person name="Kim S."/>
        </authorList>
    </citation>
    <scope>NUCLEOTIDE SEQUENCE</scope>
    <source>
        <strain evidence="2">KCTC 32255</strain>
    </source>
</reference>
<sequence>MSVLSKPYFHNEEAAFTYLEGIVWADGTTCPHCGGVDRITKVKANPVKRIREGLWRCGDCKKQFTVKVGTVFEHMRLPLHKALQAVYLMTSSKKGISAHQLHRVLEITYKSAWFLAHRIREAMRDGDLSAFGGNGGIVEVDETFIGKLKGVEKKRAFHHKMKVLALVDRDSGKARTMVIDNVKAETLMPIVIANVSREARIMTDEHSGYRDAGKWFAGHGTTSHGKGEYVNLQDRTIHSNTVEGYFSIFKRGMKGIYQHCGEQHLHRYLAEFEFRYNNREKLGYNDTYRSECALNGIVGKRVSYRPLVKA</sequence>
<dbReference type="PANTHER" id="PTHR47163:SF2">
    <property type="entry name" value="SI:DKEY-17M8.2"/>
    <property type="match status" value="1"/>
</dbReference>
<accession>A0A918PAV3</accession>
<dbReference type="RefSeq" id="WP_189619834.1">
    <property type="nucleotide sequence ID" value="NZ_BMZA01000002.1"/>
</dbReference>
<dbReference type="AlphaFoldDB" id="A0A918PAV3"/>
<dbReference type="InterPro" id="IPR024442">
    <property type="entry name" value="Transposase_Zn_ribbon"/>
</dbReference>
<dbReference type="EMBL" id="BMZA01000002">
    <property type="protein sequence ID" value="GGY95631.1"/>
    <property type="molecule type" value="Genomic_DNA"/>
</dbReference>
<organism evidence="2 3">
    <name type="scientific">Novosphingobium colocasiae</name>
    <dbReference type="NCBI Taxonomy" id="1256513"/>
    <lineage>
        <taxon>Bacteria</taxon>
        <taxon>Pseudomonadati</taxon>
        <taxon>Pseudomonadota</taxon>
        <taxon>Alphaproteobacteria</taxon>
        <taxon>Sphingomonadales</taxon>
        <taxon>Sphingomonadaceae</taxon>
        <taxon>Novosphingobium</taxon>
    </lineage>
</organism>
<feature type="domain" description="ISXO2-like transposase" evidence="1">
    <location>
        <begin position="130"/>
        <end position="277"/>
    </location>
</feature>
<name>A0A918PAV3_9SPHN</name>
<evidence type="ECO:0000313" key="2">
    <source>
        <dbReference type="EMBL" id="GGY95631.1"/>
    </source>
</evidence>
<dbReference type="InterPro" id="IPR024445">
    <property type="entry name" value="Tnp_ISXO2-like"/>
</dbReference>
<keyword evidence="3" id="KW-1185">Reference proteome</keyword>
<dbReference type="Pfam" id="PF12760">
    <property type="entry name" value="Zn_ribbon_IS1595"/>
    <property type="match status" value="1"/>
</dbReference>
<protein>
    <submittedName>
        <fullName evidence="2">DDE transposase</fullName>
    </submittedName>
</protein>
<dbReference type="PANTHER" id="PTHR47163">
    <property type="entry name" value="DDE_TNP_IS1595 DOMAIN-CONTAINING PROTEIN"/>
    <property type="match status" value="1"/>
</dbReference>